<reference evidence="1 2" key="1">
    <citation type="submission" date="2019-03" db="EMBL/GenBank/DDBJ databases">
        <title>Draft Genome Sequence of Massilia arenosa sp. nov., a Novel Massilia Species Isolated from a Sandy-loam Maize Soil.</title>
        <authorList>
            <person name="Raths R."/>
            <person name="Peta V."/>
            <person name="Bucking H."/>
        </authorList>
    </citation>
    <scope>NUCLEOTIDE SEQUENCE [LARGE SCALE GENOMIC DNA]</scope>
    <source>
        <strain evidence="1 2">MC02</strain>
    </source>
</reference>
<evidence type="ECO:0000313" key="2">
    <source>
        <dbReference type="Proteomes" id="UP000298438"/>
    </source>
</evidence>
<proteinExistence type="predicted"/>
<keyword evidence="2" id="KW-1185">Reference proteome</keyword>
<dbReference type="AlphaFoldDB" id="A0A4Y9RXR3"/>
<dbReference type="RefSeq" id="WP_135208836.1">
    <property type="nucleotide sequence ID" value="NZ_SPVF01000247.1"/>
</dbReference>
<gene>
    <name evidence="1" type="ORF">E4L96_19250</name>
</gene>
<comment type="caution">
    <text evidence="1">The sequence shown here is derived from an EMBL/GenBank/DDBJ whole genome shotgun (WGS) entry which is preliminary data.</text>
</comment>
<accession>A0A4Y9RXR3</accession>
<dbReference type="EMBL" id="SPVF01000247">
    <property type="protein sequence ID" value="TFW13752.1"/>
    <property type="molecule type" value="Genomic_DNA"/>
</dbReference>
<organism evidence="1 2">
    <name type="scientific">Zemynaea arenosa</name>
    <dbReference type="NCBI Taxonomy" id="2561931"/>
    <lineage>
        <taxon>Bacteria</taxon>
        <taxon>Pseudomonadati</taxon>
        <taxon>Pseudomonadota</taxon>
        <taxon>Betaproteobacteria</taxon>
        <taxon>Burkholderiales</taxon>
        <taxon>Oxalobacteraceae</taxon>
        <taxon>Telluria group</taxon>
        <taxon>Zemynaea</taxon>
    </lineage>
</organism>
<sequence>MTLASIYITHHDGVRRRYELSLTPLLARLHKLVFGARTSTAAAAAPAAPIAAPQAAVSPRQLAKSRRKLFALAQSCEDVSPSLSAELRHIASR</sequence>
<name>A0A4Y9RXR3_9BURK</name>
<dbReference type="Proteomes" id="UP000298438">
    <property type="component" value="Unassembled WGS sequence"/>
</dbReference>
<protein>
    <submittedName>
        <fullName evidence="1">Uncharacterized protein</fullName>
    </submittedName>
</protein>
<evidence type="ECO:0000313" key="1">
    <source>
        <dbReference type="EMBL" id="TFW13752.1"/>
    </source>
</evidence>